<reference evidence="7 8" key="1">
    <citation type="submission" date="2024-10" db="EMBL/GenBank/DDBJ databases">
        <title>Updated reference genomes for cyclostephanoid diatoms.</title>
        <authorList>
            <person name="Roberts W.R."/>
            <person name="Alverson A.J."/>
        </authorList>
    </citation>
    <scope>NUCLEOTIDE SEQUENCE [LARGE SCALE GENOMIC DNA]</scope>
    <source>
        <strain evidence="7 8">AJA228-03</strain>
    </source>
</reference>
<evidence type="ECO:0000256" key="1">
    <source>
        <dbReference type="ARBA" id="ARBA00004127"/>
    </source>
</evidence>
<dbReference type="GO" id="GO:0016020">
    <property type="term" value="C:membrane"/>
    <property type="evidence" value="ECO:0007669"/>
    <property type="project" value="UniProtKB-UniRule"/>
</dbReference>
<feature type="transmembrane region" description="Helical" evidence="6">
    <location>
        <begin position="60"/>
        <end position="84"/>
    </location>
</feature>
<comment type="similarity">
    <text evidence="6">Belongs to the battenin family.</text>
</comment>
<evidence type="ECO:0008006" key="9">
    <source>
        <dbReference type="Google" id="ProtNLM"/>
    </source>
</evidence>
<keyword evidence="3 6" id="KW-0812">Transmembrane</keyword>
<organism evidence="7 8">
    <name type="scientific">Cyclostephanos tholiformis</name>
    <dbReference type="NCBI Taxonomy" id="382380"/>
    <lineage>
        <taxon>Eukaryota</taxon>
        <taxon>Sar</taxon>
        <taxon>Stramenopiles</taxon>
        <taxon>Ochrophyta</taxon>
        <taxon>Bacillariophyta</taxon>
        <taxon>Coscinodiscophyceae</taxon>
        <taxon>Thalassiosirophycidae</taxon>
        <taxon>Stephanodiscales</taxon>
        <taxon>Stephanodiscaceae</taxon>
        <taxon>Cyclostephanos</taxon>
    </lineage>
</organism>
<feature type="transmembrane region" description="Helical" evidence="6">
    <location>
        <begin position="96"/>
        <end position="117"/>
    </location>
</feature>
<proteinExistence type="inferred from homology"/>
<keyword evidence="4 6" id="KW-1133">Transmembrane helix</keyword>
<gene>
    <name evidence="7" type="ORF">ACHAXA_001396</name>
</gene>
<keyword evidence="5 6" id="KW-0472">Membrane</keyword>
<dbReference type="GO" id="GO:0012505">
    <property type="term" value="C:endomembrane system"/>
    <property type="evidence" value="ECO:0007669"/>
    <property type="project" value="UniProtKB-SubCell"/>
</dbReference>
<feature type="transmembrane region" description="Helical" evidence="6">
    <location>
        <begin position="367"/>
        <end position="386"/>
    </location>
</feature>
<keyword evidence="2" id="KW-0813">Transport</keyword>
<evidence type="ECO:0000313" key="8">
    <source>
        <dbReference type="Proteomes" id="UP001530377"/>
    </source>
</evidence>
<evidence type="ECO:0000256" key="4">
    <source>
        <dbReference type="ARBA" id="ARBA00022989"/>
    </source>
</evidence>
<dbReference type="PANTHER" id="PTHR10981:SF0">
    <property type="entry name" value="BATTENIN"/>
    <property type="match status" value="1"/>
</dbReference>
<feature type="transmembrane region" description="Helical" evidence="6">
    <location>
        <begin position="232"/>
        <end position="250"/>
    </location>
</feature>
<keyword evidence="8" id="KW-1185">Reference proteome</keyword>
<protein>
    <recommendedName>
        <fullName evidence="9">Protein BTN</fullName>
    </recommendedName>
</protein>
<evidence type="ECO:0000256" key="3">
    <source>
        <dbReference type="ARBA" id="ARBA00022692"/>
    </source>
</evidence>
<dbReference type="AlphaFoldDB" id="A0ABD3RF87"/>
<evidence type="ECO:0000313" key="7">
    <source>
        <dbReference type="EMBL" id="KAL3811639.1"/>
    </source>
</evidence>
<feature type="transmembrane region" description="Helical" evidence="6">
    <location>
        <begin position="462"/>
        <end position="484"/>
    </location>
</feature>
<dbReference type="Pfam" id="PF02487">
    <property type="entry name" value="CLN3"/>
    <property type="match status" value="2"/>
</dbReference>
<dbReference type="EMBL" id="JALLPB020000246">
    <property type="protein sequence ID" value="KAL3811639.1"/>
    <property type="molecule type" value="Genomic_DNA"/>
</dbReference>
<name>A0ABD3RF87_9STRA</name>
<dbReference type="PANTHER" id="PTHR10981">
    <property type="entry name" value="BATTENIN"/>
    <property type="match status" value="1"/>
</dbReference>
<feature type="transmembrane region" description="Helical" evidence="6">
    <location>
        <begin position="432"/>
        <end position="456"/>
    </location>
</feature>
<sequence>MWQYYYYMAIIILQQQTPQQLARARGRDGCGMTGCSLDSTSASRAVRSFWFLGLLNNSPWVLMLACATDISSGGVALVMVKISAPYWFHLISYETRIYTTSVAMGLACFLVGLGGLLRDGDGGGARDGVEDDRGGLGLALELLGVSFMSFACSLGESSLLALAGKFDSMVLPPIAPLESYRVISEGSMESANIISGRNFGHEHRLDDDVNEIESEYDAGKLMKKVVAHQRSCITAFSSGTGLAGIVGYAYKALFSNVLGWDLSATVWSAMASSLAYSFIYRRGLHCTDSGTERLVQLGTGPPAAILESSLFVDEYAIHDRRRHGHGGEDSGSALEMSNTENVHLRTLQRLRTDSSGPSRVVTAFDRLRMVLSLWPYTIPLFTVYAAEYMLQAGVWSAMGFPVTSAAARAQFYHYSNWTYQAGVFVSRSSGTLWTASLPILWLMPFLQVVNLIFFWLDSLHRFWYNYSLILPCFVAGLLGGSVYVQGFSRVNMDMPIEIKEFAIASVGVADTFGILVADVLSLFLQSCVYDKHGIEGAVVDCPVNI</sequence>
<comment type="caution">
    <text evidence="7">The sequence shown here is derived from an EMBL/GenBank/DDBJ whole genome shotgun (WGS) entry which is preliminary data.</text>
</comment>
<dbReference type="PRINTS" id="PR01315">
    <property type="entry name" value="BATTENIN"/>
</dbReference>
<comment type="subcellular location">
    <subcellularLocation>
        <location evidence="1">Endomembrane system</location>
        <topology evidence="1">Multi-pass membrane protein</topology>
    </subcellularLocation>
</comment>
<evidence type="ECO:0000256" key="5">
    <source>
        <dbReference type="ARBA" id="ARBA00023136"/>
    </source>
</evidence>
<feature type="transmembrane region" description="Helical" evidence="6">
    <location>
        <begin position="262"/>
        <end position="280"/>
    </location>
</feature>
<dbReference type="InterPro" id="IPR003492">
    <property type="entry name" value="Battenin_disease_Cln3"/>
</dbReference>
<accession>A0ABD3RF87</accession>
<evidence type="ECO:0000256" key="6">
    <source>
        <dbReference type="RuleBase" id="RU361113"/>
    </source>
</evidence>
<dbReference type="Proteomes" id="UP001530377">
    <property type="component" value="Unassembled WGS sequence"/>
</dbReference>
<evidence type="ECO:0000256" key="2">
    <source>
        <dbReference type="ARBA" id="ARBA00022448"/>
    </source>
</evidence>